<dbReference type="AlphaFoldDB" id="A0A3B1DHA6"/>
<comment type="similarity">
    <text evidence="2">Belongs to the TonB family.</text>
</comment>
<keyword evidence="4" id="KW-1003">Cell membrane</keyword>
<feature type="domain" description="TonB C-terminal" evidence="10">
    <location>
        <begin position="48"/>
        <end position="143"/>
    </location>
</feature>
<dbReference type="GO" id="GO:0031992">
    <property type="term" value="F:energy transducer activity"/>
    <property type="evidence" value="ECO:0007669"/>
    <property type="project" value="InterPro"/>
</dbReference>
<dbReference type="GO" id="GO:0055085">
    <property type="term" value="P:transmembrane transport"/>
    <property type="evidence" value="ECO:0007669"/>
    <property type="project" value="InterPro"/>
</dbReference>
<dbReference type="Gene3D" id="3.30.1150.10">
    <property type="match status" value="1"/>
</dbReference>
<dbReference type="InterPro" id="IPR003538">
    <property type="entry name" value="TonB"/>
</dbReference>
<keyword evidence="7" id="KW-0653">Protein transport</keyword>
<evidence type="ECO:0000256" key="8">
    <source>
        <dbReference type="ARBA" id="ARBA00022989"/>
    </source>
</evidence>
<evidence type="ECO:0000256" key="7">
    <source>
        <dbReference type="ARBA" id="ARBA00022927"/>
    </source>
</evidence>
<dbReference type="NCBIfam" id="TIGR01352">
    <property type="entry name" value="tonB_Cterm"/>
    <property type="match status" value="1"/>
</dbReference>
<evidence type="ECO:0000256" key="4">
    <source>
        <dbReference type="ARBA" id="ARBA00022475"/>
    </source>
</evidence>
<evidence type="ECO:0000256" key="3">
    <source>
        <dbReference type="ARBA" id="ARBA00022448"/>
    </source>
</evidence>
<dbReference type="GO" id="GO:0015891">
    <property type="term" value="P:siderophore transport"/>
    <property type="evidence" value="ECO:0007669"/>
    <property type="project" value="InterPro"/>
</dbReference>
<dbReference type="InterPro" id="IPR051045">
    <property type="entry name" value="TonB-dependent_transducer"/>
</dbReference>
<evidence type="ECO:0000256" key="2">
    <source>
        <dbReference type="ARBA" id="ARBA00006555"/>
    </source>
</evidence>
<keyword evidence="9" id="KW-0472">Membrane</keyword>
<evidence type="ECO:0000256" key="1">
    <source>
        <dbReference type="ARBA" id="ARBA00004383"/>
    </source>
</evidence>
<dbReference type="InterPro" id="IPR037682">
    <property type="entry name" value="TonB_C"/>
</dbReference>
<dbReference type="EMBL" id="UOGD01000402">
    <property type="protein sequence ID" value="VAX28047.1"/>
    <property type="molecule type" value="Genomic_DNA"/>
</dbReference>
<keyword evidence="3" id="KW-0813">Transport</keyword>
<organism evidence="11">
    <name type="scientific">hydrothermal vent metagenome</name>
    <dbReference type="NCBI Taxonomy" id="652676"/>
    <lineage>
        <taxon>unclassified sequences</taxon>
        <taxon>metagenomes</taxon>
        <taxon>ecological metagenomes</taxon>
    </lineage>
</organism>
<dbReference type="GO" id="GO:0015031">
    <property type="term" value="P:protein transport"/>
    <property type="evidence" value="ECO:0007669"/>
    <property type="project" value="UniProtKB-KW"/>
</dbReference>
<evidence type="ECO:0000256" key="9">
    <source>
        <dbReference type="ARBA" id="ARBA00023136"/>
    </source>
</evidence>
<dbReference type="PANTHER" id="PTHR33446:SF2">
    <property type="entry name" value="PROTEIN TONB"/>
    <property type="match status" value="1"/>
</dbReference>
<proteinExistence type="inferred from homology"/>
<dbReference type="SUPFAM" id="SSF74653">
    <property type="entry name" value="TolA/TonB C-terminal domain"/>
    <property type="match status" value="1"/>
</dbReference>
<evidence type="ECO:0000313" key="11">
    <source>
        <dbReference type="EMBL" id="VAX28047.1"/>
    </source>
</evidence>
<evidence type="ECO:0000259" key="10">
    <source>
        <dbReference type="PROSITE" id="PS52015"/>
    </source>
</evidence>
<name>A0A3B1DHA6_9ZZZZ</name>
<comment type="subcellular location">
    <subcellularLocation>
        <location evidence="1">Cell inner membrane</location>
        <topology evidence="1">Single-pass membrane protein</topology>
        <orientation evidence="1">Periplasmic side</orientation>
    </subcellularLocation>
</comment>
<dbReference type="InterPro" id="IPR006260">
    <property type="entry name" value="TonB/TolA_C"/>
</dbReference>
<keyword evidence="6" id="KW-0812">Transmembrane</keyword>
<dbReference type="Pfam" id="PF03544">
    <property type="entry name" value="TonB_C"/>
    <property type="match status" value="1"/>
</dbReference>
<protein>
    <submittedName>
        <fullName evidence="11">Ferric siderophore transport system, periplasmic binding protein TonB</fullName>
    </submittedName>
</protein>
<evidence type="ECO:0000256" key="6">
    <source>
        <dbReference type="ARBA" id="ARBA00022692"/>
    </source>
</evidence>
<keyword evidence="8" id="KW-1133">Transmembrane helix</keyword>
<dbReference type="GO" id="GO:0030288">
    <property type="term" value="C:outer membrane-bounded periplasmic space"/>
    <property type="evidence" value="ECO:0007669"/>
    <property type="project" value="InterPro"/>
</dbReference>
<reference evidence="11" key="1">
    <citation type="submission" date="2018-06" db="EMBL/GenBank/DDBJ databases">
        <authorList>
            <person name="Zhirakovskaya E."/>
        </authorList>
    </citation>
    <scope>NUCLEOTIDE SEQUENCE</scope>
</reference>
<sequence length="143" mass="15917">MKIFITVLFSFILHFNLICQEPVNSSSQLKNATLNNFTTITDGNEKAPVLIGGISSLQSKIIYPKEAKAKNIEGKVFIKCKITTEGLVEEIKVVKGLGFGCDEEAIRVVKSSRWIPGKINNRPVEIDVTIPLIFKLENRSIIL</sequence>
<dbReference type="GO" id="GO:0098797">
    <property type="term" value="C:plasma membrane protein complex"/>
    <property type="evidence" value="ECO:0007669"/>
    <property type="project" value="TreeGrafter"/>
</dbReference>
<dbReference type="PROSITE" id="PS52015">
    <property type="entry name" value="TONB_CTD"/>
    <property type="match status" value="1"/>
</dbReference>
<evidence type="ECO:0000256" key="5">
    <source>
        <dbReference type="ARBA" id="ARBA00022519"/>
    </source>
</evidence>
<keyword evidence="5" id="KW-0997">Cell inner membrane</keyword>
<accession>A0A3B1DHA6</accession>
<dbReference type="PANTHER" id="PTHR33446">
    <property type="entry name" value="PROTEIN TONB-RELATED"/>
    <property type="match status" value="1"/>
</dbReference>
<dbReference type="PRINTS" id="PR01374">
    <property type="entry name" value="TONBPROTEIN"/>
</dbReference>
<gene>
    <name evidence="11" type="ORF">MNBD_IGNAVI01-2211</name>
</gene>